<dbReference type="eggNOG" id="ENOG50345XZ">
    <property type="taxonomic scope" value="Bacteria"/>
</dbReference>
<sequence>MKKLKKFIALSLLGISLVAFVGCNKTESPKEVVAEYFEDIKFNAENELVNNAIETENGEEEVFTKETEEALKDLVKKLEYTVGDEKIDGDKATVNVTVKGCNLLELVTNTMNDAMGATVGAMFSNREMDDSEINNIVNKTLLENIKKSKVDERKGTVTLNKRDNKWKISTDDELSKLVLGNVSK</sequence>
<gene>
    <name evidence="2" type="ORF">U729_2384</name>
</gene>
<proteinExistence type="predicted"/>
<dbReference type="STRING" id="1561.NPD11_638"/>
<keyword evidence="1" id="KW-0732">Signal</keyword>
<reference evidence="2 3" key="1">
    <citation type="journal article" date="2015" name="Infect. Genet. Evol.">
        <title>Genomic sequences of six botulinum neurotoxin-producing strains representing three clostridial species illustrate the mobility and diversity of botulinum neurotoxin genes.</title>
        <authorList>
            <person name="Smith T.J."/>
            <person name="Hill K.K."/>
            <person name="Xie G."/>
            <person name="Foley B.T."/>
            <person name="Williamson C.H."/>
            <person name="Foster J.T."/>
            <person name="Johnson S.L."/>
            <person name="Chertkov O."/>
            <person name="Teshima H."/>
            <person name="Gibbons H.S."/>
            <person name="Johnsky L.A."/>
            <person name="Karavis M.A."/>
            <person name="Smith L.A."/>
        </authorList>
    </citation>
    <scope>NUCLEOTIDE SEQUENCE [LARGE SCALE GENOMIC DNA]</scope>
    <source>
        <strain evidence="2">Sullivan</strain>
    </source>
</reference>
<feature type="chain" id="PRO_5038529243" evidence="1">
    <location>
        <begin position="22"/>
        <end position="184"/>
    </location>
</feature>
<accession>A0A0A7G1Z9</accession>
<evidence type="ECO:0000313" key="3">
    <source>
        <dbReference type="Proteomes" id="UP000030635"/>
    </source>
</evidence>
<keyword evidence="3" id="KW-1185">Reference proteome</keyword>
<protein>
    <submittedName>
        <fullName evidence="2">Putative lipoprotein</fullName>
    </submittedName>
</protein>
<dbReference type="PROSITE" id="PS51257">
    <property type="entry name" value="PROKAR_LIPOPROTEIN"/>
    <property type="match status" value="1"/>
</dbReference>
<name>A0A0A7G1Z9_9CLOT</name>
<dbReference type="EMBL" id="CP006905">
    <property type="protein sequence ID" value="AIY85036.1"/>
    <property type="molecule type" value="Genomic_DNA"/>
</dbReference>
<keyword evidence="2" id="KW-0449">Lipoprotein</keyword>
<evidence type="ECO:0000256" key="1">
    <source>
        <dbReference type="SAM" id="SignalP"/>
    </source>
</evidence>
<dbReference type="OrthoDB" id="1778308at2"/>
<dbReference type="RefSeq" id="WP_039315272.1">
    <property type="nucleotide sequence ID" value="NZ_CP006905.1"/>
</dbReference>
<dbReference type="KEGG" id="cbv:U729_2384"/>
<evidence type="ECO:0000313" key="2">
    <source>
        <dbReference type="EMBL" id="AIY85036.1"/>
    </source>
</evidence>
<dbReference type="HOGENOM" id="CLU_115834_0_0_9"/>
<dbReference type="AlphaFoldDB" id="A0A0A7G1Z9"/>
<organism evidence="2 3">
    <name type="scientific">Clostridium baratii str. Sullivan</name>
    <dbReference type="NCBI Taxonomy" id="1415775"/>
    <lineage>
        <taxon>Bacteria</taxon>
        <taxon>Bacillati</taxon>
        <taxon>Bacillota</taxon>
        <taxon>Clostridia</taxon>
        <taxon>Eubacteriales</taxon>
        <taxon>Clostridiaceae</taxon>
        <taxon>Clostridium</taxon>
    </lineage>
</organism>
<dbReference type="Proteomes" id="UP000030635">
    <property type="component" value="Chromosome"/>
</dbReference>
<feature type="signal peptide" evidence="1">
    <location>
        <begin position="1"/>
        <end position="21"/>
    </location>
</feature>